<dbReference type="Pfam" id="PF22675">
    <property type="entry name" value="KH-I_KHDC4-BBP"/>
    <property type="match status" value="1"/>
</dbReference>
<dbReference type="Proteomes" id="UP001212841">
    <property type="component" value="Unassembled WGS sequence"/>
</dbReference>
<evidence type="ECO:0000313" key="5">
    <source>
        <dbReference type="Proteomes" id="UP001212841"/>
    </source>
</evidence>
<dbReference type="InterPro" id="IPR055256">
    <property type="entry name" value="KH_1_KHDC4/BBP-like"/>
</dbReference>
<feature type="domain" description="ATP-dependent RNA helicase PRP5/DDX46/KHDC4 KH" evidence="3">
    <location>
        <begin position="100"/>
        <end position="177"/>
    </location>
</feature>
<dbReference type="FunFam" id="3.30.1370.10:FF:000037">
    <property type="entry name" value="KH domain protein"/>
    <property type="match status" value="1"/>
</dbReference>
<dbReference type="InterPro" id="IPR047890">
    <property type="entry name" value="KHDC4_KH-I_first"/>
</dbReference>
<dbReference type="GO" id="GO:0005634">
    <property type="term" value="C:nucleus"/>
    <property type="evidence" value="ECO:0007669"/>
    <property type="project" value="InterPro"/>
</dbReference>
<evidence type="ECO:0000259" key="2">
    <source>
        <dbReference type="Pfam" id="PF22675"/>
    </source>
</evidence>
<sequence length="442" mass="47951">MSSSQSTGRKRKWDVGAEKGSQEPEAHEAQKVKLTSPPDSYQSPSTPSDTTNGREKSNDRDLLDKVAEAAARIKSQLANKLPGDRAGPSVLVKGSAVEYIKDIEINDLKNRYMLTKGATQQKIKQDTGADVTTRGKYYPDKKMATERDPPLYLHVSGQTEEILNRAVDEIEKIIEQVSMPVPEIDRRSSGPRERQPLLSAKVDVNIDDRSFNVRAKIVGPGGQYVKHIQQETSTKVQLKGRGSGFIETATGQEAEEALHIHITCIGPNIGLFVIHRGFVQENVDRALTLCQDLVNTVQQEYEKMKQLRAAPRPLPSRPLPTHSYGPPSHYPSAPGYPSQPPPPPPGAAPSSGGPPPPPPGAAAYNQSWAPSPTTPDSASSAYAYPSAGYGQQQHYDYTQEYYQAYYQQYYQQYGAAAGGGGGETNRAQGAPPPPPGSAPPGQ</sequence>
<protein>
    <recommendedName>
        <fullName evidence="6">K Homology domain-containing protein</fullName>
    </recommendedName>
</protein>
<reference evidence="4" key="1">
    <citation type="submission" date="2020-05" db="EMBL/GenBank/DDBJ databases">
        <title>Phylogenomic resolution of chytrid fungi.</title>
        <authorList>
            <person name="Stajich J.E."/>
            <person name="Amses K."/>
            <person name="Simmons R."/>
            <person name="Seto K."/>
            <person name="Myers J."/>
            <person name="Bonds A."/>
            <person name="Quandt C.A."/>
            <person name="Barry K."/>
            <person name="Liu P."/>
            <person name="Grigoriev I."/>
            <person name="Longcore J.E."/>
            <person name="James T.Y."/>
        </authorList>
    </citation>
    <scope>NUCLEOTIDE SEQUENCE</scope>
    <source>
        <strain evidence="4">JEL0318</strain>
    </source>
</reference>
<dbReference type="CDD" id="cd22385">
    <property type="entry name" value="KH-I_KHDC4_rpt1"/>
    <property type="match status" value="1"/>
</dbReference>
<keyword evidence="5" id="KW-1185">Reference proteome</keyword>
<feature type="compositionally biased region" description="Basic and acidic residues" evidence="1">
    <location>
        <begin position="13"/>
        <end position="31"/>
    </location>
</feature>
<feature type="region of interest" description="Disordered" evidence="1">
    <location>
        <begin position="306"/>
        <end position="384"/>
    </location>
</feature>
<dbReference type="InterPro" id="IPR056149">
    <property type="entry name" value="PRP5/DDX46/KHDC4_KH"/>
</dbReference>
<evidence type="ECO:0000313" key="4">
    <source>
        <dbReference type="EMBL" id="KAJ3055479.1"/>
    </source>
</evidence>
<dbReference type="Pfam" id="PF23469">
    <property type="entry name" value="KH_12"/>
    <property type="match status" value="1"/>
</dbReference>
<proteinExistence type="predicted"/>
<dbReference type="GO" id="GO:0003723">
    <property type="term" value="F:RNA binding"/>
    <property type="evidence" value="ECO:0007669"/>
    <property type="project" value="InterPro"/>
</dbReference>
<evidence type="ECO:0000259" key="3">
    <source>
        <dbReference type="Pfam" id="PF23469"/>
    </source>
</evidence>
<feature type="domain" description="KHDC4/BBP-like KH-domain type I" evidence="2">
    <location>
        <begin position="208"/>
        <end position="294"/>
    </location>
</feature>
<dbReference type="InterPro" id="IPR031121">
    <property type="entry name" value="RIK/BLOM7"/>
</dbReference>
<dbReference type="PANTHER" id="PTHR15744:SF0">
    <property type="entry name" value="KH HOMOLOGY DOMAIN-CONTAINING PROTEIN 4"/>
    <property type="match status" value="1"/>
</dbReference>
<evidence type="ECO:0008006" key="6">
    <source>
        <dbReference type="Google" id="ProtNLM"/>
    </source>
</evidence>
<name>A0AAD5X7G2_9FUNG</name>
<feature type="region of interest" description="Disordered" evidence="1">
    <location>
        <begin position="1"/>
        <end position="60"/>
    </location>
</feature>
<feature type="compositionally biased region" description="Polar residues" evidence="1">
    <location>
        <begin position="37"/>
        <end position="51"/>
    </location>
</feature>
<feature type="compositionally biased region" description="Pro residues" evidence="1">
    <location>
        <begin position="337"/>
        <end position="360"/>
    </location>
</feature>
<comment type="caution">
    <text evidence="4">The sequence shown here is derived from an EMBL/GenBank/DDBJ whole genome shotgun (WGS) entry which is preliminary data.</text>
</comment>
<gene>
    <name evidence="4" type="ORF">HK097_010338</name>
</gene>
<organism evidence="4 5">
    <name type="scientific">Rhizophlyctis rosea</name>
    <dbReference type="NCBI Taxonomy" id="64517"/>
    <lineage>
        <taxon>Eukaryota</taxon>
        <taxon>Fungi</taxon>
        <taxon>Fungi incertae sedis</taxon>
        <taxon>Chytridiomycota</taxon>
        <taxon>Chytridiomycota incertae sedis</taxon>
        <taxon>Chytridiomycetes</taxon>
        <taxon>Rhizophlyctidales</taxon>
        <taxon>Rhizophlyctidaceae</taxon>
        <taxon>Rhizophlyctis</taxon>
    </lineage>
</organism>
<feature type="compositionally biased region" description="Low complexity" evidence="1">
    <location>
        <begin position="361"/>
        <end position="384"/>
    </location>
</feature>
<feature type="region of interest" description="Disordered" evidence="1">
    <location>
        <begin position="415"/>
        <end position="442"/>
    </location>
</feature>
<dbReference type="CDD" id="cd22386">
    <property type="entry name" value="KH-I_KHDC4_rpt2"/>
    <property type="match status" value="1"/>
</dbReference>
<dbReference type="AlphaFoldDB" id="A0AAD5X7G2"/>
<dbReference type="EMBL" id="JADGJD010000076">
    <property type="protein sequence ID" value="KAJ3055479.1"/>
    <property type="molecule type" value="Genomic_DNA"/>
</dbReference>
<accession>A0AAD5X7G2</accession>
<feature type="compositionally biased region" description="Pro residues" evidence="1">
    <location>
        <begin position="430"/>
        <end position="442"/>
    </location>
</feature>
<evidence type="ECO:0000256" key="1">
    <source>
        <dbReference type="SAM" id="MobiDB-lite"/>
    </source>
</evidence>
<dbReference type="InterPro" id="IPR047889">
    <property type="entry name" value="KHDC4_KH-I_second"/>
</dbReference>
<dbReference type="PANTHER" id="PTHR15744">
    <property type="entry name" value="BLOM7"/>
    <property type="match status" value="1"/>
</dbReference>
<dbReference type="SUPFAM" id="SSF54791">
    <property type="entry name" value="Eukaryotic type KH-domain (KH-domain type I)"/>
    <property type="match status" value="2"/>
</dbReference>
<dbReference type="InterPro" id="IPR036612">
    <property type="entry name" value="KH_dom_type_1_sf"/>
</dbReference>
<dbReference type="Gene3D" id="3.30.1370.10">
    <property type="entry name" value="K Homology domain, type 1"/>
    <property type="match status" value="2"/>
</dbReference>